<sequence length="265" mass="28935">MTSSAGSSEPAGTPELPEYERQTLRMAEREALAAGFVQQIELTVGPLLARPMAECAVLDIGCGYGHSLVEWSGRARSAVGIEPSPGLAQYARELVAERGADNVTVREGPVGELEDVEAFDVAVLDNVLEHIDDQPDALHRLGRALRVGGVAYILVPNRLWPIEAHYGLPFLSYLPVPLADRYLQLTGRGTSYQDASYAPTVGRLRKLFAARPELEWRLTLPGDVSLAEGGDSPLYRYGVAALRRFPALWWISKSLLVVVEKRATT</sequence>
<evidence type="ECO:0000259" key="1">
    <source>
        <dbReference type="Pfam" id="PF08241"/>
    </source>
</evidence>
<dbReference type="RefSeq" id="WP_274200883.1">
    <property type="nucleotide sequence ID" value="NZ_JAQZAO010000005.1"/>
</dbReference>
<feature type="domain" description="Methyltransferase type 11" evidence="1">
    <location>
        <begin position="58"/>
        <end position="153"/>
    </location>
</feature>
<name>A0ABT5SV69_9PSEU</name>
<organism evidence="2 3">
    <name type="scientific">Actinomycetospora lemnae</name>
    <dbReference type="NCBI Taxonomy" id="3019891"/>
    <lineage>
        <taxon>Bacteria</taxon>
        <taxon>Bacillati</taxon>
        <taxon>Actinomycetota</taxon>
        <taxon>Actinomycetes</taxon>
        <taxon>Pseudonocardiales</taxon>
        <taxon>Pseudonocardiaceae</taxon>
        <taxon>Actinomycetospora</taxon>
    </lineage>
</organism>
<gene>
    <name evidence="2" type="ORF">PGB27_13555</name>
</gene>
<keyword evidence="2" id="KW-0489">Methyltransferase</keyword>
<protein>
    <submittedName>
        <fullName evidence="2">Class I SAM-dependent methyltransferase</fullName>
    </submittedName>
</protein>
<accession>A0ABT5SV69</accession>
<dbReference type="SUPFAM" id="SSF53335">
    <property type="entry name" value="S-adenosyl-L-methionine-dependent methyltransferases"/>
    <property type="match status" value="1"/>
</dbReference>
<dbReference type="InterPro" id="IPR029063">
    <property type="entry name" value="SAM-dependent_MTases_sf"/>
</dbReference>
<keyword evidence="2" id="KW-0808">Transferase</keyword>
<evidence type="ECO:0000313" key="3">
    <source>
        <dbReference type="Proteomes" id="UP001300763"/>
    </source>
</evidence>
<evidence type="ECO:0000313" key="2">
    <source>
        <dbReference type="EMBL" id="MDD7966365.1"/>
    </source>
</evidence>
<dbReference type="Proteomes" id="UP001300763">
    <property type="component" value="Unassembled WGS sequence"/>
</dbReference>
<dbReference type="CDD" id="cd02440">
    <property type="entry name" value="AdoMet_MTases"/>
    <property type="match status" value="1"/>
</dbReference>
<dbReference type="InterPro" id="IPR013216">
    <property type="entry name" value="Methyltransf_11"/>
</dbReference>
<dbReference type="EMBL" id="JAQZAO010000005">
    <property type="protein sequence ID" value="MDD7966365.1"/>
    <property type="molecule type" value="Genomic_DNA"/>
</dbReference>
<dbReference type="GO" id="GO:0032259">
    <property type="term" value="P:methylation"/>
    <property type="evidence" value="ECO:0007669"/>
    <property type="project" value="UniProtKB-KW"/>
</dbReference>
<proteinExistence type="predicted"/>
<dbReference type="Gene3D" id="3.40.50.150">
    <property type="entry name" value="Vaccinia Virus protein VP39"/>
    <property type="match status" value="1"/>
</dbReference>
<reference evidence="2 3" key="1">
    <citation type="submission" date="2023-02" db="EMBL/GenBank/DDBJ databases">
        <title>Genome sequencing required for Actinomycetospora new species description.</title>
        <authorList>
            <person name="Saimee Y."/>
            <person name="Duangmal K."/>
        </authorList>
    </citation>
    <scope>NUCLEOTIDE SEQUENCE [LARGE SCALE GENOMIC DNA]</scope>
    <source>
        <strain evidence="2 3">DW7H6</strain>
    </source>
</reference>
<dbReference type="Pfam" id="PF08241">
    <property type="entry name" value="Methyltransf_11"/>
    <property type="match status" value="1"/>
</dbReference>
<comment type="caution">
    <text evidence="2">The sequence shown here is derived from an EMBL/GenBank/DDBJ whole genome shotgun (WGS) entry which is preliminary data.</text>
</comment>
<keyword evidence="3" id="KW-1185">Reference proteome</keyword>
<dbReference type="GO" id="GO:0008168">
    <property type="term" value="F:methyltransferase activity"/>
    <property type="evidence" value="ECO:0007669"/>
    <property type="project" value="UniProtKB-KW"/>
</dbReference>
<dbReference type="PANTHER" id="PTHR43861">
    <property type="entry name" value="TRANS-ACONITATE 2-METHYLTRANSFERASE-RELATED"/>
    <property type="match status" value="1"/>
</dbReference>